<gene>
    <name evidence="1" type="ORF">MRB53_002555</name>
</gene>
<organism evidence="1 2">
    <name type="scientific">Persea americana</name>
    <name type="common">Avocado</name>
    <dbReference type="NCBI Taxonomy" id="3435"/>
    <lineage>
        <taxon>Eukaryota</taxon>
        <taxon>Viridiplantae</taxon>
        <taxon>Streptophyta</taxon>
        <taxon>Embryophyta</taxon>
        <taxon>Tracheophyta</taxon>
        <taxon>Spermatophyta</taxon>
        <taxon>Magnoliopsida</taxon>
        <taxon>Magnoliidae</taxon>
        <taxon>Laurales</taxon>
        <taxon>Lauraceae</taxon>
        <taxon>Persea</taxon>
    </lineage>
</organism>
<dbReference type="EMBL" id="CM056809">
    <property type="protein sequence ID" value="KAJ8649532.1"/>
    <property type="molecule type" value="Genomic_DNA"/>
</dbReference>
<proteinExistence type="predicted"/>
<name>A0ACC2MX75_PERAE</name>
<evidence type="ECO:0000313" key="1">
    <source>
        <dbReference type="EMBL" id="KAJ8649532.1"/>
    </source>
</evidence>
<keyword evidence="2" id="KW-1185">Reference proteome</keyword>
<protein>
    <submittedName>
        <fullName evidence="1">Uncharacterized protein</fullName>
    </submittedName>
</protein>
<reference evidence="1 2" key="1">
    <citation type="journal article" date="2022" name="Hortic Res">
        <title>A haplotype resolved chromosomal level avocado genome allows analysis of novel avocado genes.</title>
        <authorList>
            <person name="Nath O."/>
            <person name="Fletcher S.J."/>
            <person name="Hayward A."/>
            <person name="Shaw L.M."/>
            <person name="Masouleh A.K."/>
            <person name="Furtado A."/>
            <person name="Henry R.J."/>
            <person name="Mitter N."/>
        </authorList>
    </citation>
    <scope>NUCLEOTIDE SEQUENCE [LARGE SCALE GENOMIC DNA]</scope>
    <source>
        <strain evidence="2">cv. Hass</strain>
    </source>
</reference>
<comment type="caution">
    <text evidence="1">The sequence shown here is derived from an EMBL/GenBank/DDBJ whole genome shotgun (WGS) entry which is preliminary data.</text>
</comment>
<evidence type="ECO:0000313" key="2">
    <source>
        <dbReference type="Proteomes" id="UP001234297"/>
    </source>
</evidence>
<accession>A0ACC2MX75</accession>
<dbReference type="Proteomes" id="UP001234297">
    <property type="component" value="Chromosome 1"/>
</dbReference>
<sequence length="80" mass="8865">MGWFGLGLWRKGCDEGIAGGTCVMAVGCELGRITYVSENALMPATMQNVAVFSSWSVHAISVWNGIILKFSIMLQRFFRF</sequence>